<dbReference type="AlphaFoldDB" id="A0A177ICP8"/>
<comment type="caution">
    <text evidence="1">The sequence shown here is derived from an EMBL/GenBank/DDBJ whole genome shotgun (WGS) entry which is preliminary data.</text>
</comment>
<dbReference type="RefSeq" id="WP_066840001.1">
    <property type="nucleotide sequence ID" value="NZ_LSTQ01000023.1"/>
</dbReference>
<proteinExistence type="predicted"/>
<sequence length="81" mass="9225">MPNKRRVLITDCLHSRDDFYHALESVRCEHDAPAPKNLDALADFLVDARIDRITCANWALNDADATAIMRVLNDLGVKLYR</sequence>
<evidence type="ECO:0000313" key="1">
    <source>
        <dbReference type="EMBL" id="OAH26514.1"/>
    </source>
</evidence>
<accession>A0A177ICP8</accession>
<organism evidence="1 2">
    <name type="scientific">Corynebacterium stationis</name>
    <dbReference type="NCBI Taxonomy" id="1705"/>
    <lineage>
        <taxon>Bacteria</taxon>
        <taxon>Bacillati</taxon>
        <taxon>Actinomycetota</taxon>
        <taxon>Actinomycetes</taxon>
        <taxon>Mycobacteriales</taxon>
        <taxon>Corynebacteriaceae</taxon>
        <taxon>Corynebacterium</taxon>
    </lineage>
</organism>
<protein>
    <submittedName>
        <fullName evidence="1">Uncharacterized protein</fullName>
    </submittedName>
</protein>
<keyword evidence="2" id="KW-1185">Reference proteome</keyword>
<name>A0A177ICP8_9CORY</name>
<dbReference type="Proteomes" id="UP000076947">
    <property type="component" value="Unassembled WGS sequence"/>
</dbReference>
<gene>
    <name evidence="1" type="ORF">AYJ05_03440</name>
</gene>
<evidence type="ECO:0000313" key="2">
    <source>
        <dbReference type="Proteomes" id="UP000076947"/>
    </source>
</evidence>
<dbReference type="EMBL" id="LSTQ01000023">
    <property type="protein sequence ID" value="OAH26514.1"/>
    <property type="molecule type" value="Genomic_DNA"/>
</dbReference>
<dbReference type="STRING" id="1705.CA21670_03345"/>
<dbReference type="OrthoDB" id="4414764at2"/>
<reference evidence="2" key="1">
    <citation type="submission" date="2016-02" db="EMBL/GenBank/DDBJ databases">
        <authorList>
            <person name="Kaur G."/>
            <person name="Nair G.R."/>
            <person name="Mayilraj S."/>
        </authorList>
    </citation>
    <scope>NUCLEOTIDE SEQUENCE [LARGE SCALE GENOMIC DNA]</scope>
    <source>
        <strain evidence="2">GA-15</strain>
    </source>
</reference>